<dbReference type="EMBL" id="LR797518">
    <property type="protein sequence ID" value="CAB4222827.1"/>
    <property type="molecule type" value="Genomic_DNA"/>
</dbReference>
<dbReference type="EMBL" id="LR796860">
    <property type="protein sequence ID" value="CAB4170894.1"/>
    <property type="molecule type" value="Genomic_DNA"/>
</dbReference>
<accession>A0A6J7X9R2</accession>
<evidence type="ECO:0000313" key="1">
    <source>
        <dbReference type="EMBL" id="CAB4170894.1"/>
    </source>
</evidence>
<dbReference type="EMBL" id="LR798378">
    <property type="protein sequence ID" value="CAB5227814.1"/>
    <property type="molecule type" value="Genomic_DNA"/>
</dbReference>
<dbReference type="EMBL" id="LR796945">
    <property type="protein sequence ID" value="CAB4177140.1"/>
    <property type="molecule type" value="Genomic_DNA"/>
</dbReference>
<protein>
    <submittedName>
        <fullName evidence="7">Uncharacterized protein</fullName>
    </submittedName>
</protein>
<reference evidence="7" key="1">
    <citation type="submission" date="2020-05" db="EMBL/GenBank/DDBJ databases">
        <authorList>
            <person name="Chiriac C."/>
            <person name="Salcher M."/>
            <person name="Ghai R."/>
            <person name="Kavagutti S V."/>
        </authorList>
    </citation>
    <scope>NUCLEOTIDE SEQUENCE</scope>
</reference>
<gene>
    <name evidence="3" type="ORF">UFOVP1065_230</name>
    <name evidence="4" type="ORF">UFOVP1198_199</name>
    <name evidence="5" type="ORF">UFOVP1418_191</name>
    <name evidence="7" type="ORF">UFOVP1524_192</name>
    <name evidence="6" type="ORF">UFOVP1651_192</name>
    <name evidence="1" type="ORF">UFOVP908_170</name>
    <name evidence="2" type="ORF">UFOVP990_199</name>
</gene>
<evidence type="ECO:0000313" key="5">
    <source>
        <dbReference type="EMBL" id="CAB4211208.1"/>
    </source>
</evidence>
<evidence type="ECO:0000313" key="2">
    <source>
        <dbReference type="EMBL" id="CAB4177140.1"/>
    </source>
</evidence>
<sequence>MSSTPKSSAVSGLCYGIVVGGHDADAPSDYSGNLRVYFPGIHGKDVNVKHLAFSPRLMSPTGGTQQQFPGGLDPGSMVVAMKDTGSNQCQIIGMANDINNNDQTIAGNMSLLQSIAQYLTMDVQIRPPPTARDATVNGARIRQLQEKDKLWNHGMTRGLPTHGATYNLAGMRIPQVSSVSTALQSFDNLITSGMLGDLPGVALSLGSLVSTILNTVSIMKQLNGKMSGPNMLAFQSMSYLLQSVEQNEGAGFMTGTRVNQDVYQQNAINLIGQATGISDMVNVFQRLQYDTSLFGLDTLAPVVSAIASPHGTTYRSFSPSGQMMTLTPVAVAAAASVVSSFLGGGGFPGAIPGQNMFGGSSSVMQDLPNRLGTGGASLGMLQAIARDPVGVLINEGLRAVNQGGNPLQRMFPGI</sequence>
<name>A0A6J7X9R2_9CAUD</name>
<evidence type="ECO:0000313" key="7">
    <source>
        <dbReference type="EMBL" id="CAB5227814.1"/>
    </source>
</evidence>
<evidence type="ECO:0000313" key="4">
    <source>
        <dbReference type="EMBL" id="CAB4190859.1"/>
    </source>
</evidence>
<evidence type="ECO:0000313" key="3">
    <source>
        <dbReference type="EMBL" id="CAB4182340.1"/>
    </source>
</evidence>
<organism evidence="7">
    <name type="scientific">uncultured Caudovirales phage</name>
    <dbReference type="NCBI Taxonomy" id="2100421"/>
    <lineage>
        <taxon>Viruses</taxon>
        <taxon>Duplodnaviria</taxon>
        <taxon>Heunggongvirae</taxon>
        <taxon>Uroviricota</taxon>
        <taxon>Caudoviricetes</taxon>
        <taxon>Peduoviridae</taxon>
        <taxon>Maltschvirus</taxon>
        <taxon>Maltschvirus maltsch</taxon>
    </lineage>
</organism>
<dbReference type="EMBL" id="LR797369">
    <property type="protein sequence ID" value="CAB4211208.1"/>
    <property type="molecule type" value="Genomic_DNA"/>
</dbReference>
<dbReference type="EMBL" id="LR797157">
    <property type="protein sequence ID" value="CAB4190859.1"/>
    <property type="molecule type" value="Genomic_DNA"/>
</dbReference>
<evidence type="ECO:0000313" key="6">
    <source>
        <dbReference type="EMBL" id="CAB4222827.1"/>
    </source>
</evidence>
<proteinExistence type="predicted"/>
<dbReference type="EMBL" id="LR797021">
    <property type="protein sequence ID" value="CAB4182340.1"/>
    <property type="molecule type" value="Genomic_DNA"/>
</dbReference>